<gene>
    <name evidence="2" type="ORF">ACFQVC_21530</name>
</gene>
<evidence type="ECO:0000256" key="1">
    <source>
        <dbReference type="SAM" id="MobiDB-lite"/>
    </source>
</evidence>
<feature type="region of interest" description="Disordered" evidence="1">
    <location>
        <begin position="264"/>
        <end position="283"/>
    </location>
</feature>
<comment type="caution">
    <text evidence="2">The sequence shown here is derived from an EMBL/GenBank/DDBJ whole genome shotgun (WGS) entry which is preliminary data.</text>
</comment>
<evidence type="ECO:0000313" key="3">
    <source>
        <dbReference type="Proteomes" id="UP001596523"/>
    </source>
</evidence>
<dbReference type="Gene3D" id="3.40.50.410">
    <property type="entry name" value="von Willebrand factor, type A domain"/>
    <property type="match status" value="1"/>
</dbReference>
<proteinExistence type="predicted"/>
<feature type="compositionally biased region" description="Polar residues" evidence="1">
    <location>
        <begin position="358"/>
        <end position="367"/>
    </location>
</feature>
<dbReference type="InterPro" id="IPR008912">
    <property type="entry name" value="Uncharacterised_CoxE"/>
</dbReference>
<accession>A0ABW2JMR8</accession>
<dbReference type="InterPro" id="IPR036465">
    <property type="entry name" value="vWFA_dom_sf"/>
</dbReference>
<reference evidence="3" key="1">
    <citation type="journal article" date="2019" name="Int. J. Syst. Evol. Microbiol.">
        <title>The Global Catalogue of Microorganisms (GCM) 10K type strain sequencing project: providing services to taxonomists for standard genome sequencing and annotation.</title>
        <authorList>
            <consortium name="The Broad Institute Genomics Platform"/>
            <consortium name="The Broad Institute Genome Sequencing Center for Infectious Disease"/>
            <person name="Wu L."/>
            <person name="Ma J."/>
        </authorList>
    </citation>
    <scope>NUCLEOTIDE SEQUENCE [LARGE SCALE GENOMIC DNA]</scope>
    <source>
        <strain evidence="3">SYNS20</strain>
    </source>
</reference>
<organism evidence="2 3">
    <name type="scientific">Streptomyces monticola</name>
    <dbReference type="NCBI Taxonomy" id="2666263"/>
    <lineage>
        <taxon>Bacteria</taxon>
        <taxon>Bacillati</taxon>
        <taxon>Actinomycetota</taxon>
        <taxon>Actinomycetes</taxon>
        <taxon>Kitasatosporales</taxon>
        <taxon>Streptomycetaceae</taxon>
        <taxon>Streptomyces</taxon>
    </lineage>
</organism>
<protein>
    <submittedName>
        <fullName evidence="2">VWA domain-containing protein</fullName>
    </submittedName>
</protein>
<keyword evidence="3" id="KW-1185">Reference proteome</keyword>
<dbReference type="EMBL" id="JBHTCF010000009">
    <property type="protein sequence ID" value="MFC7306800.1"/>
    <property type="molecule type" value="Genomic_DNA"/>
</dbReference>
<dbReference type="Pfam" id="PF05762">
    <property type="entry name" value="VWA_CoxE"/>
    <property type="match status" value="1"/>
</dbReference>
<sequence>MPATAQTHVQHTPPALSEADLATACWEDDGGPPLPERRAWPVEEWLRVAAALSERVPELAGRQDVIVTCERQTRSGAPAAFFPTTAELEIDTALFAPLKPATIHPARTGDEERYPVAWGALVHETAHAAHSVWRVPPELRGTARDTAAALLEESRAEHAHLQRRPADRRFLRACVHRLVMDDITADAPGDRWRAAYAAGLILARRDAGVLDPDETEPLERVVETILGPDLLASLTTIWQAVHTTADTDGRAMLEHARAWCDALGTKPDQPLPASSSQDNGRKGDVITAVGRVVNHVRANEASQAAAQAQVAAAHAAQVKAKAERAAAEKEAARTAQRVFAPGARPFTPPSQPRDRRSSTPITGTRQPTPAEKSAAGRLARELRSAAYRERTTTVTASATPPGRLNMRQALAWDAQLAAGATPTATPWNRIEHRPNPMPPLRVAIAVDVSGSMQAATDPVASAAWTLARAVALTDPDSRTATVAYKRSLTAVTTPGRSPMRVTEFAAAGGGHCLAEAIDALSAGVGLMHSGAARLLVIASDGYYAPDEAARAADRITTLTQAGCGVLWLAFAPEPRPLPRTTLLELTDPALAVSVIAKAAAAALSTTCA</sequence>
<name>A0ABW2JMR8_9ACTN</name>
<dbReference type="RefSeq" id="WP_381832543.1">
    <property type="nucleotide sequence ID" value="NZ_JBHTCF010000009.1"/>
</dbReference>
<dbReference type="SUPFAM" id="SSF53300">
    <property type="entry name" value="vWA-like"/>
    <property type="match status" value="1"/>
</dbReference>
<evidence type="ECO:0000313" key="2">
    <source>
        <dbReference type="EMBL" id="MFC7306800.1"/>
    </source>
</evidence>
<dbReference type="Proteomes" id="UP001596523">
    <property type="component" value="Unassembled WGS sequence"/>
</dbReference>
<feature type="region of interest" description="Disordered" evidence="1">
    <location>
        <begin position="324"/>
        <end position="378"/>
    </location>
</feature>